<evidence type="ECO:0000313" key="4">
    <source>
        <dbReference type="Proteomes" id="UP000422221"/>
    </source>
</evidence>
<keyword evidence="1" id="KW-0472">Membrane</keyword>
<dbReference type="GO" id="GO:0006506">
    <property type="term" value="P:GPI anchor biosynthetic process"/>
    <property type="evidence" value="ECO:0007669"/>
    <property type="project" value="TreeGrafter"/>
</dbReference>
<accession>A0A7J4XJ33</accession>
<feature type="transmembrane region" description="Helical" evidence="1">
    <location>
        <begin position="9"/>
        <end position="30"/>
    </location>
</feature>
<dbReference type="GO" id="GO:0016020">
    <property type="term" value="C:membrane"/>
    <property type="evidence" value="ECO:0007669"/>
    <property type="project" value="GOC"/>
</dbReference>
<keyword evidence="3" id="KW-0540">Nuclease</keyword>
<dbReference type="CDD" id="cd09084">
    <property type="entry name" value="EEP-2"/>
    <property type="match status" value="1"/>
</dbReference>
<keyword evidence="1" id="KW-0812">Transmembrane</keyword>
<gene>
    <name evidence="3" type="ORF">F3F73_10975</name>
</gene>
<proteinExistence type="predicted"/>
<keyword evidence="1" id="KW-1133">Transmembrane helix</keyword>
<dbReference type="SUPFAM" id="SSF56219">
    <property type="entry name" value="DNase I-like"/>
    <property type="match status" value="1"/>
</dbReference>
<dbReference type="Pfam" id="PF03372">
    <property type="entry name" value="Exo_endo_phos"/>
    <property type="match status" value="1"/>
</dbReference>
<dbReference type="PANTHER" id="PTHR14859">
    <property type="entry name" value="CALCOFLUOR WHITE HYPERSENSITIVE PROTEIN PRECURSOR"/>
    <property type="match status" value="1"/>
</dbReference>
<dbReference type="InterPro" id="IPR005135">
    <property type="entry name" value="Endo/exonuclease/phosphatase"/>
</dbReference>
<dbReference type="Gene3D" id="3.60.10.10">
    <property type="entry name" value="Endonuclease/exonuclease/phosphatase"/>
    <property type="match status" value="1"/>
</dbReference>
<keyword evidence="3" id="KW-0255">Endonuclease</keyword>
<evidence type="ECO:0000259" key="2">
    <source>
        <dbReference type="Pfam" id="PF03372"/>
    </source>
</evidence>
<evidence type="ECO:0000313" key="3">
    <source>
        <dbReference type="EMBL" id="KAA3765538.1"/>
    </source>
</evidence>
<evidence type="ECO:0000256" key="1">
    <source>
        <dbReference type="SAM" id="Phobius"/>
    </source>
</evidence>
<dbReference type="InterPro" id="IPR051916">
    <property type="entry name" value="GPI-anchor_lipid_remodeler"/>
</dbReference>
<dbReference type="Proteomes" id="UP000422221">
    <property type="component" value="Unassembled WGS sequence"/>
</dbReference>
<protein>
    <submittedName>
        <fullName evidence="3">Endonuclease</fullName>
    </submittedName>
</protein>
<feature type="transmembrane region" description="Helical" evidence="1">
    <location>
        <begin position="42"/>
        <end position="62"/>
    </location>
</feature>
<name>A0A7J4XJ33_9BACE</name>
<dbReference type="EMBL" id="VWMK01000009">
    <property type="protein sequence ID" value="KAA3765538.1"/>
    <property type="molecule type" value="Genomic_DNA"/>
</dbReference>
<reference evidence="3 4" key="1">
    <citation type="journal article" date="2019" name="Nat. Med.">
        <title>A library of human gut bacterial isolates paired with longitudinal multiomics data enables mechanistic microbiome research.</title>
        <authorList>
            <person name="Poyet M."/>
            <person name="Groussin M."/>
            <person name="Gibbons S.M."/>
            <person name="Avila-Pacheco J."/>
            <person name="Jiang X."/>
            <person name="Kearney S.M."/>
            <person name="Perrotta A.R."/>
            <person name="Berdy B."/>
            <person name="Zhao S."/>
            <person name="Lieberman T.D."/>
            <person name="Swanson P.K."/>
            <person name="Smith M."/>
            <person name="Roesemann S."/>
            <person name="Alexander J.E."/>
            <person name="Rich S.A."/>
            <person name="Livny J."/>
            <person name="Vlamakis H."/>
            <person name="Clish C."/>
            <person name="Bullock K."/>
            <person name="Deik A."/>
            <person name="Scott J."/>
            <person name="Pierce K.A."/>
            <person name="Xavier R.J."/>
            <person name="Alm E.J."/>
        </authorList>
    </citation>
    <scope>NUCLEOTIDE SEQUENCE [LARGE SCALE GENOMIC DNA]</scope>
    <source>
        <strain evidence="3 4">BIOML-A10</strain>
    </source>
</reference>
<dbReference type="GO" id="GO:0004519">
    <property type="term" value="F:endonuclease activity"/>
    <property type="evidence" value="ECO:0007669"/>
    <property type="project" value="UniProtKB-KW"/>
</dbReference>
<dbReference type="InterPro" id="IPR036691">
    <property type="entry name" value="Endo/exonu/phosph_ase_sf"/>
</dbReference>
<sequence>MGKKAVSKLFYHLSILSTFLLAGITLAGAFSGQLSPAGHIRFAFIGLALPVLLLINFAALIYWAMRLRVWLLIPLIAILGNWGYLSRVIRFSSPPPSLAAFTIATYNVDAFNGDQTGYSCKEIARYMEEQHADILCMQEFGSNREFNVDSVKKAFSTWPYYSIPQAPAGTPILQLAVFSKYPILSQQLITYPDSKNCSMWCDIDINGKRIRIFNNHLQTTEVSSNKRTLEKELKKDNTTGTEHAILKLTDGLEENFVKRAAQAEHMHKLITASPHPTLVCGDFNSLPSSYTYHTMKGNRLKDGFQTCGHGYMYTFRYFKRLLRIDYIFHSEELEGLDYFSPELDYSDHNPVVMRMKIK</sequence>
<organism evidence="3 4">
    <name type="scientific">Bacteroides salyersiae</name>
    <dbReference type="NCBI Taxonomy" id="291644"/>
    <lineage>
        <taxon>Bacteria</taxon>
        <taxon>Pseudomonadati</taxon>
        <taxon>Bacteroidota</taxon>
        <taxon>Bacteroidia</taxon>
        <taxon>Bacteroidales</taxon>
        <taxon>Bacteroidaceae</taxon>
        <taxon>Bacteroides</taxon>
    </lineage>
</organism>
<dbReference type="RefSeq" id="WP_055294643.1">
    <property type="nucleotide sequence ID" value="NZ_CAXSTI010000001.1"/>
</dbReference>
<feature type="transmembrane region" description="Helical" evidence="1">
    <location>
        <begin position="69"/>
        <end position="85"/>
    </location>
</feature>
<comment type="caution">
    <text evidence="3">The sequence shown here is derived from an EMBL/GenBank/DDBJ whole genome shotgun (WGS) entry which is preliminary data.</text>
</comment>
<feature type="domain" description="Endonuclease/exonuclease/phosphatase" evidence="2">
    <location>
        <begin position="104"/>
        <end position="348"/>
    </location>
</feature>
<keyword evidence="3" id="KW-0378">Hydrolase</keyword>
<dbReference type="PANTHER" id="PTHR14859:SF15">
    <property type="entry name" value="ENDONUCLEASE_EXONUCLEASE_PHOSPHATASE DOMAIN-CONTAINING PROTEIN"/>
    <property type="match status" value="1"/>
</dbReference>
<dbReference type="AlphaFoldDB" id="A0A7J4XJ33"/>
<dbReference type="GeneID" id="93117082"/>